<dbReference type="InterPro" id="IPR013083">
    <property type="entry name" value="Znf_RING/FYVE/PHD"/>
</dbReference>
<dbReference type="InterPro" id="IPR001841">
    <property type="entry name" value="Znf_RING"/>
</dbReference>
<dbReference type="Gene3D" id="3.30.40.10">
    <property type="entry name" value="Zinc/RING finger domain, C3HC4 (zinc finger)"/>
    <property type="match status" value="1"/>
</dbReference>
<dbReference type="SMART" id="SM00336">
    <property type="entry name" value="BBOX"/>
    <property type="match status" value="2"/>
</dbReference>
<dbReference type="Pfam" id="PF15227">
    <property type="entry name" value="zf-C3HC4_4"/>
    <property type="match status" value="1"/>
</dbReference>
<feature type="domain" description="B box-type" evidence="6">
    <location>
        <begin position="168"/>
        <end position="206"/>
    </location>
</feature>
<dbReference type="InterPro" id="IPR000315">
    <property type="entry name" value="Znf_B-box"/>
</dbReference>
<dbReference type="PROSITE" id="PS50119">
    <property type="entry name" value="ZF_BBOX"/>
    <property type="match status" value="2"/>
</dbReference>
<dbReference type="SUPFAM" id="SSF63829">
    <property type="entry name" value="Calcium-dependent phosphotriesterase"/>
    <property type="match status" value="1"/>
</dbReference>
<dbReference type="RefSeq" id="XP_038050669.1">
    <property type="nucleotide sequence ID" value="XM_038194741.1"/>
</dbReference>
<evidence type="ECO:0000256" key="3">
    <source>
        <dbReference type="ARBA" id="ARBA00022833"/>
    </source>
</evidence>
<dbReference type="OMA" id="HERLAMM"/>
<evidence type="ECO:0000313" key="8">
    <source>
        <dbReference type="Proteomes" id="UP000887568"/>
    </source>
</evidence>
<dbReference type="GeneID" id="119723860"/>
<protein>
    <recommendedName>
        <fullName evidence="9">E3 ubiquitin-protein ligase TRIM56</fullName>
    </recommendedName>
</protein>
<keyword evidence="3" id="KW-0862">Zinc</keyword>
<sequence>MATQSARLGPSIREHLECPICFGFFRQPKMLDCMHSFCLKCLQELSQEQDARSKKLTCPVCRHETALKENGVASLSSNFTLSALVEAAALEEQLPGGQGSVVKCQACDEDNRAISRCEDCGYYLCQECQRAHERLAMMRSHKIYTLAQLKSQVLVQVTKSSGGIAHQCGEHLDQNACLYCSTCEQLVCTNCSLRDHDTDEHHLSGIAEASEKCRQHVADLFAKAAQGAKRLSLAIVEMEMSRKKLDAMFAGVTQKVSARASGEVARIRDEERKMKQEVLKIYKDRAKIFETAQATSGQELAEAQHKLDEAKGLLAQESQCEILEFKQKLLHNLNELAHKQPETVPDSLVFMDFENGQECPLGRLVLCDRDSESDGTETLNSRRKWELKTESVNCEPDQVEFGFAYDVAAFSDNEIAVADIEKSQITFLPSQEGDDELSHSSLPRQELTALYHPSHVSVNREDSLVVLDGLAVKVFNRKDYELLHEFMPGRGSNSTPTCLAVDDNDLIAVGYEDKEVICLHSLDGTLIRTLPAPMIGDYLTTYKQRFIYINHGRKKLIAVDYDGIRVFSEDVDIHKQDKNLGPTSECCDKEGLIYVAVLKPWSGEIHCFGPDGKYKGCAIDACGPTLGLTFTPQGELALAAEQAVQIYHPV</sequence>
<dbReference type="InterPro" id="IPR011042">
    <property type="entry name" value="6-blade_b-propeller_TolB-like"/>
</dbReference>
<feature type="domain" description="B box-type" evidence="6">
    <location>
        <begin position="99"/>
        <end position="146"/>
    </location>
</feature>
<proteinExistence type="predicted"/>
<name>A0A913ZGX2_PATMI</name>
<dbReference type="PROSITE" id="PS50089">
    <property type="entry name" value="ZF_RING_2"/>
    <property type="match status" value="1"/>
</dbReference>
<dbReference type="PROSITE" id="PS00518">
    <property type="entry name" value="ZF_RING_1"/>
    <property type="match status" value="1"/>
</dbReference>
<reference evidence="7" key="1">
    <citation type="submission" date="2022-11" db="UniProtKB">
        <authorList>
            <consortium name="EnsemblMetazoa"/>
        </authorList>
    </citation>
    <scope>IDENTIFICATION</scope>
</reference>
<dbReference type="Proteomes" id="UP000887568">
    <property type="component" value="Unplaced"/>
</dbReference>
<accession>A0A913ZGX2</accession>
<evidence type="ECO:0008006" key="9">
    <source>
        <dbReference type="Google" id="ProtNLM"/>
    </source>
</evidence>
<dbReference type="SUPFAM" id="SSF57845">
    <property type="entry name" value="B-box zinc-binding domain"/>
    <property type="match status" value="1"/>
</dbReference>
<dbReference type="SMART" id="SM00184">
    <property type="entry name" value="RING"/>
    <property type="match status" value="2"/>
</dbReference>
<dbReference type="AlphaFoldDB" id="A0A913ZGX2"/>
<evidence type="ECO:0000259" key="5">
    <source>
        <dbReference type="PROSITE" id="PS50089"/>
    </source>
</evidence>
<feature type="domain" description="RING-type" evidence="5">
    <location>
        <begin position="18"/>
        <end position="62"/>
    </location>
</feature>
<dbReference type="InterPro" id="IPR047153">
    <property type="entry name" value="TRIM45/56/19-like"/>
</dbReference>
<dbReference type="PANTHER" id="PTHR25462">
    <property type="entry name" value="BONUS, ISOFORM C-RELATED"/>
    <property type="match status" value="1"/>
</dbReference>
<evidence type="ECO:0000313" key="7">
    <source>
        <dbReference type="EnsemblMetazoa" id="XP_038050669.1"/>
    </source>
</evidence>
<keyword evidence="1" id="KW-0479">Metal-binding</keyword>
<keyword evidence="2 4" id="KW-0863">Zinc-finger</keyword>
<evidence type="ECO:0000259" key="6">
    <source>
        <dbReference type="PROSITE" id="PS50119"/>
    </source>
</evidence>
<dbReference type="GO" id="GO:0008270">
    <property type="term" value="F:zinc ion binding"/>
    <property type="evidence" value="ECO:0007669"/>
    <property type="project" value="UniProtKB-KW"/>
</dbReference>
<dbReference type="Gene3D" id="2.120.10.30">
    <property type="entry name" value="TolB, C-terminal domain"/>
    <property type="match status" value="1"/>
</dbReference>
<dbReference type="SUPFAM" id="SSF57850">
    <property type="entry name" value="RING/U-box"/>
    <property type="match status" value="1"/>
</dbReference>
<dbReference type="Gene3D" id="3.30.160.60">
    <property type="entry name" value="Classic Zinc Finger"/>
    <property type="match status" value="1"/>
</dbReference>
<organism evidence="7 8">
    <name type="scientific">Patiria miniata</name>
    <name type="common">Bat star</name>
    <name type="synonym">Asterina miniata</name>
    <dbReference type="NCBI Taxonomy" id="46514"/>
    <lineage>
        <taxon>Eukaryota</taxon>
        <taxon>Metazoa</taxon>
        <taxon>Echinodermata</taxon>
        <taxon>Eleutherozoa</taxon>
        <taxon>Asterozoa</taxon>
        <taxon>Asteroidea</taxon>
        <taxon>Valvatacea</taxon>
        <taxon>Valvatida</taxon>
        <taxon>Asterinidae</taxon>
        <taxon>Patiria</taxon>
    </lineage>
</organism>
<dbReference type="PANTHER" id="PTHR25462:SF296">
    <property type="entry name" value="MEIOTIC P26, ISOFORM F"/>
    <property type="match status" value="1"/>
</dbReference>
<dbReference type="InterPro" id="IPR017907">
    <property type="entry name" value="Znf_RING_CS"/>
</dbReference>
<keyword evidence="8" id="KW-1185">Reference proteome</keyword>
<dbReference type="EnsemblMetazoa" id="XM_038194741.1">
    <property type="protein sequence ID" value="XP_038050669.1"/>
    <property type="gene ID" value="LOC119723860"/>
</dbReference>
<evidence type="ECO:0000256" key="2">
    <source>
        <dbReference type="ARBA" id="ARBA00022771"/>
    </source>
</evidence>
<dbReference type="OrthoDB" id="7763200at2759"/>
<evidence type="ECO:0000256" key="1">
    <source>
        <dbReference type="ARBA" id="ARBA00022723"/>
    </source>
</evidence>
<evidence type="ECO:0000256" key="4">
    <source>
        <dbReference type="PROSITE-ProRule" id="PRU00024"/>
    </source>
</evidence>